<feature type="compositionally biased region" description="Basic and acidic residues" evidence="1">
    <location>
        <begin position="185"/>
        <end position="203"/>
    </location>
</feature>
<sequence length="589" mass="66993">MASQPLRPHPHSAPENRSAEASDTASDASSLSDMDEGQLLELFPEAGNRGDENVKMRKAQRIADLINLNLKPDGNRIEPEAVFNILDRFQNDDVTFVLKAIHDLAFVNFESAAIAIMKDPDVYIHVMAHEDTSGSDDDSEDGQHHIVNDFSSNIEGDDDDDDQWQSREQRDQSRKLLKEDMKKLGVHPSGHEPQEHETIEPHPTKPGRWIIKFRRDLPNGDVYEQEDLLPERNMLAEPPAPVPKADREERKGHPNYLVLPLDPSIPKFSATENSPWKKDGKLGYKRYSKKHKGWMRCTPKLILRKFEIGTNRYVEQFRWGTTWDIFDDDEHAGKFDINKKIHWQELNKWIVIIRAAWDSTYTKREPRKTWTKEEMIALYGYFNNLIRTKGLVVTAREWKATDAANAINAAMQAIDPNTPNRSVDATHAMAERDTRETWDPDRGIKDWILIGKELGQWLEEGMADNKHYRIPDSVNKPAAALNTATVEGSLSGAAQTQRNKKRMLELGLDPAVVISVKSKSKRAKAADKPRPSGKFQFTYLNSDVVYVIPKDTPSPAAENEKVGAEESAEESDKPSEEKDGRSPKRQRVK</sequence>
<dbReference type="EMBL" id="ML977337">
    <property type="protein sequence ID" value="KAF2110548.1"/>
    <property type="molecule type" value="Genomic_DNA"/>
</dbReference>
<evidence type="ECO:0000313" key="2">
    <source>
        <dbReference type="EMBL" id="KAF2110548.1"/>
    </source>
</evidence>
<feature type="region of interest" description="Disordered" evidence="1">
    <location>
        <begin position="549"/>
        <end position="589"/>
    </location>
</feature>
<organism evidence="2 3">
    <name type="scientific">Lophiotrema nucula</name>
    <dbReference type="NCBI Taxonomy" id="690887"/>
    <lineage>
        <taxon>Eukaryota</taxon>
        <taxon>Fungi</taxon>
        <taxon>Dikarya</taxon>
        <taxon>Ascomycota</taxon>
        <taxon>Pezizomycotina</taxon>
        <taxon>Dothideomycetes</taxon>
        <taxon>Pleosporomycetidae</taxon>
        <taxon>Pleosporales</taxon>
        <taxon>Lophiotremataceae</taxon>
        <taxon>Lophiotrema</taxon>
    </lineage>
</organism>
<feature type="compositionally biased region" description="Low complexity" evidence="1">
    <location>
        <begin position="21"/>
        <end position="32"/>
    </location>
</feature>
<reference evidence="2" key="1">
    <citation type="journal article" date="2020" name="Stud. Mycol.">
        <title>101 Dothideomycetes genomes: a test case for predicting lifestyles and emergence of pathogens.</title>
        <authorList>
            <person name="Haridas S."/>
            <person name="Albert R."/>
            <person name="Binder M."/>
            <person name="Bloem J."/>
            <person name="Labutti K."/>
            <person name="Salamov A."/>
            <person name="Andreopoulos B."/>
            <person name="Baker S."/>
            <person name="Barry K."/>
            <person name="Bills G."/>
            <person name="Bluhm B."/>
            <person name="Cannon C."/>
            <person name="Castanera R."/>
            <person name="Culley D."/>
            <person name="Daum C."/>
            <person name="Ezra D."/>
            <person name="Gonzalez J."/>
            <person name="Henrissat B."/>
            <person name="Kuo A."/>
            <person name="Liang C."/>
            <person name="Lipzen A."/>
            <person name="Lutzoni F."/>
            <person name="Magnuson J."/>
            <person name="Mondo S."/>
            <person name="Nolan M."/>
            <person name="Ohm R."/>
            <person name="Pangilinan J."/>
            <person name="Park H.-J."/>
            <person name="Ramirez L."/>
            <person name="Alfaro M."/>
            <person name="Sun H."/>
            <person name="Tritt A."/>
            <person name="Yoshinaga Y."/>
            <person name="Zwiers L.-H."/>
            <person name="Turgeon B."/>
            <person name="Goodwin S."/>
            <person name="Spatafora J."/>
            <person name="Crous P."/>
            <person name="Grigoriev I."/>
        </authorList>
    </citation>
    <scope>NUCLEOTIDE SEQUENCE</scope>
    <source>
        <strain evidence="2">CBS 627.86</strain>
    </source>
</reference>
<accession>A0A6A5YWQ6</accession>
<name>A0A6A5YWQ6_9PLEO</name>
<feature type="region of interest" description="Disordered" evidence="1">
    <location>
        <begin position="185"/>
        <end position="205"/>
    </location>
</feature>
<gene>
    <name evidence="2" type="ORF">BDV96DRAFT_690875</name>
</gene>
<feature type="compositionally biased region" description="Basic and acidic residues" evidence="1">
    <location>
        <begin position="558"/>
        <end position="582"/>
    </location>
</feature>
<protein>
    <submittedName>
        <fullName evidence="2">Uncharacterized protein</fullName>
    </submittedName>
</protein>
<feature type="region of interest" description="Disordered" evidence="1">
    <location>
        <begin position="1"/>
        <end position="38"/>
    </location>
</feature>
<evidence type="ECO:0000256" key="1">
    <source>
        <dbReference type="SAM" id="MobiDB-lite"/>
    </source>
</evidence>
<evidence type="ECO:0000313" key="3">
    <source>
        <dbReference type="Proteomes" id="UP000799770"/>
    </source>
</evidence>
<dbReference type="AlphaFoldDB" id="A0A6A5YWQ6"/>
<proteinExistence type="predicted"/>
<dbReference type="Proteomes" id="UP000799770">
    <property type="component" value="Unassembled WGS sequence"/>
</dbReference>
<feature type="region of interest" description="Disordered" evidence="1">
    <location>
        <begin position="131"/>
        <end position="172"/>
    </location>
</feature>
<dbReference type="OrthoDB" id="3741782at2759"/>
<keyword evidence="3" id="KW-1185">Reference proteome</keyword>